<gene>
    <name evidence="1" type="ORF">SAMN05660493_01314</name>
</gene>
<sequence>MKKLFILTGIISASFFNAQSYSAINDLLQKIEAKHAKMIDASGYTINNKKFVLIEDFEDHSERHILEFNADNTLTLIELIDDKETGKSYSNIFTGDFVRKRNAISVRADLLEGKKIVRPLVYNLYIMKANDIWYLTDINSKKRWIENNNIIKKK</sequence>
<accession>A0A1U7PVU5</accession>
<dbReference type="EMBL" id="FTPU01000011">
    <property type="protein sequence ID" value="SIT96624.1"/>
    <property type="molecule type" value="Genomic_DNA"/>
</dbReference>
<protein>
    <submittedName>
        <fullName evidence="1">Uncharacterized protein</fullName>
    </submittedName>
</protein>
<organism evidence="1 2">
    <name type="scientific">Epilithonimonas bovis DSM 19482</name>
    <dbReference type="NCBI Taxonomy" id="1121284"/>
    <lineage>
        <taxon>Bacteria</taxon>
        <taxon>Pseudomonadati</taxon>
        <taxon>Bacteroidota</taxon>
        <taxon>Flavobacteriia</taxon>
        <taxon>Flavobacteriales</taxon>
        <taxon>Weeksellaceae</taxon>
        <taxon>Chryseobacterium group</taxon>
        <taxon>Epilithonimonas</taxon>
    </lineage>
</organism>
<evidence type="ECO:0000313" key="2">
    <source>
        <dbReference type="Proteomes" id="UP000187261"/>
    </source>
</evidence>
<name>A0A1U7PVU5_9FLAO</name>
<keyword evidence="2" id="KW-1185">Reference proteome</keyword>
<dbReference type="RefSeq" id="WP_076782837.1">
    <property type="nucleotide sequence ID" value="NZ_FTPU01000011.1"/>
</dbReference>
<dbReference type="AlphaFoldDB" id="A0A1U7PVU5"/>
<evidence type="ECO:0000313" key="1">
    <source>
        <dbReference type="EMBL" id="SIT96624.1"/>
    </source>
</evidence>
<dbReference type="Proteomes" id="UP000187261">
    <property type="component" value="Unassembled WGS sequence"/>
</dbReference>
<reference evidence="2" key="1">
    <citation type="submission" date="2016-10" db="EMBL/GenBank/DDBJ databases">
        <authorList>
            <person name="Varghese N."/>
            <person name="Submissions S."/>
        </authorList>
    </citation>
    <scope>NUCLEOTIDE SEQUENCE [LARGE SCALE GENOMIC DNA]</scope>
    <source>
        <strain evidence="2">DSM 19482</strain>
    </source>
</reference>
<dbReference type="OrthoDB" id="1270560at2"/>
<proteinExistence type="predicted"/>